<dbReference type="EMBL" id="JBBWRZ010000009">
    <property type="protein sequence ID" value="KAK8229006.1"/>
    <property type="molecule type" value="Genomic_DNA"/>
</dbReference>
<dbReference type="Proteomes" id="UP001492380">
    <property type="component" value="Unassembled WGS sequence"/>
</dbReference>
<organism evidence="1 2">
    <name type="scientific">Phyllosticta capitalensis</name>
    <dbReference type="NCBI Taxonomy" id="121624"/>
    <lineage>
        <taxon>Eukaryota</taxon>
        <taxon>Fungi</taxon>
        <taxon>Dikarya</taxon>
        <taxon>Ascomycota</taxon>
        <taxon>Pezizomycotina</taxon>
        <taxon>Dothideomycetes</taxon>
        <taxon>Dothideomycetes incertae sedis</taxon>
        <taxon>Botryosphaeriales</taxon>
        <taxon>Phyllostictaceae</taxon>
        <taxon>Phyllosticta</taxon>
    </lineage>
</organism>
<name>A0ABR1YG49_9PEZI</name>
<reference evidence="1 2" key="1">
    <citation type="submission" date="2024-04" db="EMBL/GenBank/DDBJ databases">
        <title>Phyllosticta paracitricarpa is synonymous to the EU quarantine fungus P. citricarpa based on phylogenomic analyses.</title>
        <authorList>
            <consortium name="Lawrence Berkeley National Laboratory"/>
            <person name="Van Ingen-Buijs V.A."/>
            <person name="Van Westerhoven A.C."/>
            <person name="Haridas S."/>
            <person name="Skiadas P."/>
            <person name="Martin F."/>
            <person name="Groenewald J.Z."/>
            <person name="Crous P.W."/>
            <person name="Seidl M.F."/>
        </authorList>
    </citation>
    <scope>NUCLEOTIDE SEQUENCE [LARGE SCALE GENOMIC DNA]</scope>
    <source>
        <strain evidence="1 2">CBS 123374</strain>
    </source>
</reference>
<keyword evidence="2" id="KW-1185">Reference proteome</keyword>
<evidence type="ECO:0000313" key="1">
    <source>
        <dbReference type="EMBL" id="KAK8229006.1"/>
    </source>
</evidence>
<accession>A0ABR1YG49</accession>
<comment type="caution">
    <text evidence="1">The sequence shown here is derived from an EMBL/GenBank/DDBJ whole genome shotgun (WGS) entry which is preliminary data.</text>
</comment>
<gene>
    <name evidence="1" type="ORF">HDK90DRAFT_344026</name>
</gene>
<protein>
    <submittedName>
        <fullName evidence="1">Uncharacterized protein</fullName>
    </submittedName>
</protein>
<sequence length="209" mass="21384">MTGGARRQFPRVPPSIPLSLLSHADLISGIQAGPNGNRAVRVAAGIANLLSGPIHGARRAGISGVDNVQAGASACRPLLANVAPCGVAVAVRNTVVLLVAGVAAVHPVSCLLGAVSIPLGQLVRLAFAEVLVAGIVGIVLEIEAAADCWSCDSGGCRRFNSGCGEGNAEAGKGLSGSDFFHSNSSKTFHLRSMVQLWSRSWWSTSRPKA</sequence>
<evidence type="ECO:0000313" key="2">
    <source>
        <dbReference type="Proteomes" id="UP001492380"/>
    </source>
</evidence>
<proteinExistence type="predicted"/>